<evidence type="ECO:0000256" key="3">
    <source>
        <dbReference type="ARBA" id="ARBA00022516"/>
    </source>
</evidence>
<keyword evidence="10 13" id="KW-0472">Membrane</keyword>
<keyword evidence="6 13" id="KW-1133">Transmembrane helix</keyword>
<keyword evidence="7 12" id="KW-0560">Oxidoreductase</keyword>
<dbReference type="PANTHER" id="PTHR11351:SF31">
    <property type="entry name" value="DESATURASE 1, ISOFORM A-RELATED"/>
    <property type="match status" value="1"/>
</dbReference>
<evidence type="ECO:0000256" key="7">
    <source>
        <dbReference type="ARBA" id="ARBA00023002"/>
    </source>
</evidence>
<dbReference type="GO" id="GO:0004768">
    <property type="term" value="F:stearoyl-CoA 9-desaturase activity"/>
    <property type="evidence" value="ECO:0007669"/>
    <property type="project" value="TreeGrafter"/>
</dbReference>
<keyword evidence="9" id="KW-0443">Lipid metabolism</keyword>
<evidence type="ECO:0000259" key="14">
    <source>
        <dbReference type="Pfam" id="PF00487"/>
    </source>
</evidence>
<evidence type="ECO:0000256" key="10">
    <source>
        <dbReference type="ARBA" id="ARBA00023136"/>
    </source>
</evidence>
<comment type="subcellular location">
    <subcellularLocation>
        <location evidence="1">Membrane</location>
        <topology evidence="1">Multi-pass membrane protein</topology>
    </subcellularLocation>
</comment>
<organism evidence="15 16">
    <name type="scientific">Rhynchophorus ferrugineus</name>
    <name type="common">Red palm weevil</name>
    <name type="synonym">Curculio ferrugineus</name>
    <dbReference type="NCBI Taxonomy" id="354439"/>
    <lineage>
        <taxon>Eukaryota</taxon>
        <taxon>Metazoa</taxon>
        <taxon>Ecdysozoa</taxon>
        <taxon>Arthropoda</taxon>
        <taxon>Hexapoda</taxon>
        <taxon>Insecta</taxon>
        <taxon>Pterygota</taxon>
        <taxon>Neoptera</taxon>
        <taxon>Endopterygota</taxon>
        <taxon>Coleoptera</taxon>
        <taxon>Polyphaga</taxon>
        <taxon>Cucujiformia</taxon>
        <taxon>Curculionidae</taxon>
        <taxon>Dryophthorinae</taxon>
        <taxon>Rhynchophorus</taxon>
    </lineage>
</organism>
<evidence type="ECO:0000256" key="2">
    <source>
        <dbReference type="ARBA" id="ARBA00009295"/>
    </source>
</evidence>
<evidence type="ECO:0000256" key="9">
    <source>
        <dbReference type="ARBA" id="ARBA00023098"/>
    </source>
</evidence>
<keyword evidence="4 12" id="KW-0812">Transmembrane</keyword>
<keyword evidence="3 12" id="KW-0444">Lipid biosynthesis</keyword>
<evidence type="ECO:0000313" key="15">
    <source>
        <dbReference type="EMBL" id="KAF7286887.1"/>
    </source>
</evidence>
<keyword evidence="11 12" id="KW-0275">Fatty acid biosynthesis</keyword>
<feature type="transmembrane region" description="Helical" evidence="13">
    <location>
        <begin position="163"/>
        <end position="185"/>
    </location>
</feature>
<dbReference type="Pfam" id="PF00487">
    <property type="entry name" value="FA_desaturase"/>
    <property type="match status" value="1"/>
</dbReference>
<protein>
    <recommendedName>
        <fullName evidence="14">Fatty acid desaturase domain-containing protein</fullName>
    </recommendedName>
</protein>
<sequence length="345" mass="40288">MRLQVKFLLVILSRGVIPILLNKPWHHVLMNQLLPYDQKDMRHSFKMRSSYLYALFSINGITAGAHRLWTHRTYKANLPLRIFLMFWQTAALQNDIYIWSRDHRVHHKFTDTDADPHNSKRGFFFSHVGWLLCKKHRDVIEKGKTIDMSDVLADPVVQFQRKFYVPLILLTTFVLPTWIPVYFWGESLKVSFISTITRYVLSLNGTWCINSVTHMFGTKPYDKSISSVQNVTMGLIGLGEGWHNYHHTFPWDYRAHEFANFSINMSGAFITFMSKIGWATELKVVPDEAIRRRALRTGDGSRANINTLNKEELISRIPENYNNNVWGYGDKDIENEEVQILKAYS</sequence>
<feature type="domain" description="Fatty acid desaturase" evidence="14">
    <location>
        <begin position="51"/>
        <end position="250"/>
    </location>
</feature>
<feature type="transmembrane region" description="Helical" evidence="13">
    <location>
        <begin position="51"/>
        <end position="69"/>
    </location>
</feature>
<keyword evidence="16" id="KW-1185">Reference proteome</keyword>
<evidence type="ECO:0000256" key="1">
    <source>
        <dbReference type="ARBA" id="ARBA00004141"/>
    </source>
</evidence>
<reference evidence="15" key="1">
    <citation type="submission" date="2020-08" db="EMBL/GenBank/DDBJ databases">
        <title>Genome sequencing and assembly of the red palm weevil Rhynchophorus ferrugineus.</title>
        <authorList>
            <person name="Dias G.B."/>
            <person name="Bergman C.M."/>
            <person name="Manee M."/>
        </authorList>
    </citation>
    <scope>NUCLEOTIDE SEQUENCE</scope>
    <source>
        <strain evidence="15">AA-2017</strain>
        <tissue evidence="15">Whole larva</tissue>
    </source>
</reference>
<dbReference type="PANTHER" id="PTHR11351">
    <property type="entry name" value="ACYL-COA DESATURASE"/>
    <property type="match status" value="1"/>
</dbReference>
<dbReference type="InterPro" id="IPR015876">
    <property type="entry name" value="Acyl-CoA_DS"/>
</dbReference>
<keyword evidence="8" id="KW-0408">Iron</keyword>
<dbReference type="Proteomes" id="UP000625711">
    <property type="component" value="Unassembled WGS sequence"/>
</dbReference>
<evidence type="ECO:0000256" key="11">
    <source>
        <dbReference type="ARBA" id="ARBA00023160"/>
    </source>
</evidence>
<comment type="cofactor">
    <cofactor evidence="12">
        <name>Fe(2+)</name>
        <dbReference type="ChEBI" id="CHEBI:29033"/>
    </cofactor>
</comment>
<dbReference type="EMBL" id="JAACXV010000019">
    <property type="protein sequence ID" value="KAF7286887.1"/>
    <property type="molecule type" value="Genomic_DNA"/>
</dbReference>
<comment type="domain">
    <text evidence="12">The histidine box domains are involved in binding the catalytic metal ions.</text>
</comment>
<name>A0A834J2Y3_RHYFE</name>
<evidence type="ECO:0000256" key="4">
    <source>
        <dbReference type="ARBA" id="ARBA00022692"/>
    </source>
</evidence>
<gene>
    <name evidence="15" type="ORF">GWI33_003457</name>
</gene>
<evidence type="ECO:0000256" key="13">
    <source>
        <dbReference type="SAM" id="Phobius"/>
    </source>
</evidence>
<evidence type="ECO:0000256" key="5">
    <source>
        <dbReference type="ARBA" id="ARBA00022832"/>
    </source>
</evidence>
<dbReference type="AlphaFoldDB" id="A0A834J2Y3"/>
<accession>A0A834J2Y3</accession>
<comment type="caution">
    <text evidence="15">The sequence shown here is derived from an EMBL/GenBank/DDBJ whole genome shotgun (WGS) entry which is preliminary data.</text>
</comment>
<feature type="transmembrane region" description="Helical" evidence="13">
    <location>
        <begin position="7"/>
        <end position="25"/>
    </location>
</feature>
<evidence type="ECO:0000256" key="6">
    <source>
        <dbReference type="ARBA" id="ARBA00022989"/>
    </source>
</evidence>
<dbReference type="PRINTS" id="PR00075">
    <property type="entry name" value="FACDDSATRASE"/>
</dbReference>
<dbReference type="GO" id="GO:0006636">
    <property type="term" value="P:unsaturated fatty acid biosynthetic process"/>
    <property type="evidence" value="ECO:0007669"/>
    <property type="project" value="TreeGrafter"/>
</dbReference>
<keyword evidence="5" id="KW-0276">Fatty acid metabolism</keyword>
<comment type="similarity">
    <text evidence="2 12">Belongs to the fatty acid desaturase type 1 family.</text>
</comment>
<evidence type="ECO:0000256" key="12">
    <source>
        <dbReference type="RuleBase" id="RU000581"/>
    </source>
</evidence>
<evidence type="ECO:0000256" key="8">
    <source>
        <dbReference type="ARBA" id="ARBA00023004"/>
    </source>
</evidence>
<dbReference type="CDD" id="cd03505">
    <property type="entry name" value="Delta9-FADS-like"/>
    <property type="match status" value="1"/>
</dbReference>
<dbReference type="GO" id="GO:0005506">
    <property type="term" value="F:iron ion binding"/>
    <property type="evidence" value="ECO:0007669"/>
    <property type="project" value="TreeGrafter"/>
</dbReference>
<dbReference type="InterPro" id="IPR005804">
    <property type="entry name" value="FA_desaturase_dom"/>
</dbReference>
<dbReference type="OrthoDB" id="10260134at2759"/>
<evidence type="ECO:0000313" key="16">
    <source>
        <dbReference type="Proteomes" id="UP000625711"/>
    </source>
</evidence>
<proteinExistence type="inferred from homology"/>
<dbReference type="GO" id="GO:0005789">
    <property type="term" value="C:endoplasmic reticulum membrane"/>
    <property type="evidence" value="ECO:0007669"/>
    <property type="project" value="TreeGrafter"/>
</dbReference>